<evidence type="ECO:0000259" key="1">
    <source>
        <dbReference type="Pfam" id="PF14216"/>
    </source>
</evidence>
<evidence type="ECO:0000313" key="3">
    <source>
        <dbReference type="Proteomes" id="UP000322075"/>
    </source>
</evidence>
<evidence type="ECO:0000313" key="2">
    <source>
        <dbReference type="EMBL" id="QEM41112.1"/>
    </source>
</evidence>
<sequence>MASWKRQQELKRQQLLSASGRWTVVNRHHKKTGEYIGRGTPLGNQWSHLDSTPPEFKVRTRYDAIEKYKGWLKSQIRNRNPAVCGELHRLYQLGQQGPINLQCSCKPAACHGDVIVEVLNQMRPPKMLYYAGIGSRQTPDDVLQQMEHIGAQLADVWTVRSGFADGADKAFCLGAESANGRMENFLPWLRFNDAPLNQEDSRFIAWEDIPREVALEARVIAAQFHPNWGACSNAAKALHTRNVFQVLGRDLTTHSHMVVCWTPRGSGSGGTGQAIRIARGFGIPVFDLAIEEHKVKLCQFVELQERQNFEDSLPW</sequence>
<dbReference type="Proteomes" id="UP000322075">
    <property type="component" value="Segment"/>
</dbReference>
<protein>
    <submittedName>
        <fullName evidence="2">Transposase</fullName>
    </submittedName>
</protein>
<keyword evidence="3" id="KW-1185">Reference proteome</keyword>
<accession>A0A5C1K5V1</accession>
<dbReference type="EMBL" id="MK863032">
    <property type="protein sequence ID" value="QEM41112.1"/>
    <property type="molecule type" value="Genomic_DNA"/>
</dbReference>
<proteinExistence type="predicted"/>
<dbReference type="Pfam" id="PF14216">
    <property type="entry name" value="DUF4326"/>
    <property type="match status" value="1"/>
</dbReference>
<name>A0A5C1K5V1_9CAUD</name>
<gene>
    <name evidence="2" type="ORF">Zuri_15</name>
</gene>
<dbReference type="InterPro" id="IPR025475">
    <property type="entry name" value="DUF4326"/>
</dbReference>
<feature type="domain" description="DUF4326" evidence="1">
    <location>
        <begin position="25"/>
        <end position="117"/>
    </location>
</feature>
<organism evidence="2 3">
    <name type="scientific">Pseudomonas phage Zuri</name>
    <dbReference type="NCBI Taxonomy" id="2604899"/>
    <lineage>
        <taxon>Viruses</taxon>
        <taxon>Duplodnaviria</taxon>
        <taxon>Heunggongvirae</taxon>
        <taxon>Uroviricota</taxon>
        <taxon>Caudoviricetes</taxon>
        <taxon>Schitoviridae</taxon>
        <taxon>Zurivirus</taxon>
        <taxon>Zurivirus zuri</taxon>
    </lineage>
</organism>
<reference evidence="2" key="1">
    <citation type="submission" date="2019-04" db="EMBL/GenBank/DDBJ databases">
        <authorList>
            <person name="Assadpour T."/>
            <person name="Ahmed J."/>
            <person name="Anderson S."/>
            <person name="Espinosa K."/>
            <person name="Gadsden T."/>
            <person name="Graham A."/>
            <person name="Hajjar W."/>
            <person name="Howard T."/>
            <person name="Lacafta O."/>
            <person name="Matney K."/>
            <person name="Matsen K."/>
            <person name="Osu J."/>
            <person name="Rupe E."/>
            <person name="Sang H."/>
            <person name="Wadi S."/>
            <person name="McNeal J."/>
            <person name="Temple L."/>
        </authorList>
    </citation>
    <scope>NUCLEOTIDE SEQUENCE [LARGE SCALE GENOMIC DNA]</scope>
</reference>